<sequence length="251" mass="28324">MKKSVILVPSTLLMLIMPMMASVQADTSSQSATTISQNQQQNLQGQWVDTSGRGVLTFDNGKAYLSDTGEADPQNTYQVELSADGQLTLTPAEGSKASNRAIKTQVDWQKQSFSFNNGLYNFVRPPQITEQELDGFWHEEAELQGAKHIRAMEYKNNASSYDYHWWRVTPALGTFQKGVDRDVSLKLSHGFVFTDPSSSSNYVHYAIKKDGDTIQYVDRNGATWSETKTDSLYVYEVPKGYKEMKDWMTAR</sequence>
<gene>
    <name evidence="2" type="ORF">A9E74_02516</name>
</gene>
<protein>
    <submittedName>
        <fullName evidence="2">Uncharacterized protein</fullName>
    </submittedName>
</protein>
<evidence type="ECO:0000256" key="1">
    <source>
        <dbReference type="SAM" id="SignalP"/>
    </source>
</evidence>
<dbReference type="Proteomes" id="UP000094379">
    <property type="component" value="Unassembled WGS sequence"/>
</dbReference>
<accession>A0A1E3GNY0</accession>
<reference evidence="2 3" key="1">
    <citation type="submission" date="2016-07" db="EMBL/GenBank/DDBJ databases">
        <title>Draft Genome Sequence of Methylophaga muralis Bur 1.</title>
        <authorList>
            <person name="Vasilenko O.V."/>
            <person name="Doronina N.V."/>
            <person name="Shmareva M.N."/>
            <person name="Tarlachkov S.V."/>
            <person name="Mustakhimov I."/>
            <person name="Trotsenko Y.A."/>
        </authorList>
    </citation>
    <scope>NUCLEOTIDE SEQUENCE [LARGE SCALE GENOMIC DNA]</scope>
    <source>
        <strain evidence="2 3">Bur 1</strain>
    </source>
</reference>
<dbReference type="AlphaFoldDB" id="A0A1E3GNY0"/>
<comment type="caution">
    <text evidence="2">The sequence shown here is derived from an EMBL/GenBank/DDBJ whole genome shotgun (WGS) entry which is preliminary data.</text>
</comment>
<keyword evidence="3" id="KW-1185">Reference proteome</keyword>
<dbReference type="STRING" id="291169.A9E74_02516"/>
<evidence type="ECO:0000313" key="3">
    <source>
        <dbReference type="Proteomes" id="UP000094379"/>
    </source>
</evidence>
<feature type="signal peptide" evidence="1">
    <location>
        <begin position="1"/>
        <end position="25"/>
    </location>
</feature>
<proteinExistence type="predicted"/>
<name>A0A1E3GNY0_9GAMM</name>
<evidence type="ECO:0000313" key="2">
    <source>
        <dbReference type="EMBL" id="ODN65734.1"/>
    </source>
</evidence>
<organism evidence="2 3">
    <name type="scientific">Methylophaga muralis</name>
    <dbReference type="NCBI Taxonomy" id="291169"/>
    <lineage>
        <taxon>Bacteria</taxon>
        <taxon>Pseudomonadati</taxon>
        <taxon>Pseudomonadota</taxon>
        <taxon>Gammaproteobacteria</taxon>
        <taxon>Thiotrichales</taxon>
        <taxon>Piscirickettsiaceae</taxon>
        <taxon>Methylophaga</taxon>
    </lineage>
</organism>
<dbReference type="EMBL" id="MCRI01000043">
    <property type="protein sequence ID" value="ODN65734.1"/>
    <property type="molecule type" value="Genomic_DNA"/>
</dbReference>
<feature type="chain" id="PRO_5009128534" evidence="1">
    <location>
        <begin position="26"/>
        <end position="251"/>
    </location>
</feature>
<keyword evidence="1" id="KW-0732">Signal</keyword>
<dbReference type="RefSeq" id="WP_069296894.1">
    <property type="nucleotide sequence ID" value="NZ_MCRI01000043.1"/>
</dbReference>